<organism evidence="5 6">
    <name type="scientific">Anaerostipes hadrus</name>
    <dbReference type="NCBI Taxonomy" id="649756"/>
    <lineage>
        <taxon>Bacteria</taxon>
        <taxon>Bacillati</taxon>
        <taxon>Bacillota</taxon>
        <taxon>Clostridia</taxon>
        <taxon>Lachnospirales</taxon>
        <taxon>Lachnospiraceae</taxon>
        <taxon>Anaerostipes</taxon>
    </lineage>
</organism>
<dbReference type="SUPFAM" id="SSF54862">
    <property type="entry name" value="4Fe-4S ferredoxins"/>
    <property type="match status" value="1"/>
</dbReference>
<proteinExistence type="predicted"/>
<dbReference type="InterPro" id="IPR007525">
    <property type="entry name" value="FrhB_FdhB_C"/>
</dbReference>
<evidence type="ECO:0000256" key="3">
    <source>
        <dbReference type="ARBA" id="ARBA00023014"/>
    </source>
</evidence>
<keyword evidence="3" id="KW-0411">Iron-sulfur</keyword>
<keyword evidence="2" id="KW-0408">Iron</keyword>
<evidence type="ECO:0000313" key="6">
    <source>
        <dbReference type="Proteomes" id="UP001644750"/>
    </source>
</evidence>
<dbReference type="PANTHER" id="PTHR43193">
    <property type="match status" value="1"/>
</dbReference>
<dbReference type="Pfam" id="PF04432">
    <property type="entry name" value="FrhB_FdhB_C"/>
    <property type="match status" value="1"/>
</dbReference>
<dbReference type="InterPro" id="IPR017900">
    <property type="entry name" value="4Fe4S_Fe_S_CS"/>
</dbReference>
<keyword evidence="6" id="KW-1185">Reference proteome</keyword>
<gene>
    <name evidence="5" type="ORF">G5A72_06195</name>
</gene>
<dbReference type="RefSeq" id="WP_055231877.1">
    <property type="nucleotide sequence ID" value="NZ_CYZM01000002.1"/>
</dbReference>
<reference evidence="5 6" key="1">
    <citation type="journal article" date="2020" name="Cell Host Microbe">
        <title>Functional and Genomic Variation between Human-Derived Isolates of Lachnospiraceae Reveals Inter- and Intra-Species Diversity.</title>
        <authorList>
            <person name="Sorbara M.T."/>
            <person name="Littmann E.R."/>
            <person name="Fontana E."/>
            <person name="Moody T.U."/>
            <person name="Kohout C.E."/>
            <person name="Gjonbalaj M."/>
            <person name="Eaton V."/>
            <person name="Seok R."/>
            <person name="Leiner I.M."/>
            <person name="Pamer E.G."/>
        </authorList>
    </citation>
    <scope>NUCLEOTIDE SEQUENCE [LARGE SCALE GENOMIC DNA]</scope>
    <source>
        <strain evidence="5 6">MSK.14.57</strain>
    </source>
</reference>
<evidence type="ECO:0000256" key="1">
    <source>
        <dbReference type="ARBA" id="ARBA00022723"/>
    </source>
</evidence>
<keyword evidence="1" id="KW-0479">Metal-binding</keyword>
<feature type="domain" description="4Fe-4S ferredoxin-type" evidence="4">
    <location>
        <begin position="3"/>
        <end position="32"/>
    </location>
</feature>
<dbReference type="InterPro" id="IPR052977">
    <property type="entry name" value="Polyferredoxin-like_ET"/>
</dbReference>
<dbReference type="Pfam" id="PF12838">
    <property type="entry name" value="Fer4_7"/>
    <property type="match status" value="1"/>
</dbReference>
<dbReference type="PROSITE" id="PS51379">
    <property type="entry name" value="4FE4S_FER_2"/>
    <property type="match status" value="2"/>
</dbReference>
<dbReference type="Pfam" id="PF04422">
    <property type="entry name" value="FrhB_FdhB_N"/>
    <property type="match status" value="1"/>
</dbReference>
<protein>
    <submittedName>
        <fullName evidence="5">4Fe-4S dicluster domain-containing protein</fullName>
    </submittedName>
</protein>
<dbReference type="Gene3D" id="3.30.70.20">
    <property type="match status" value="1"/>
</dbReference>
<accession>A0ABX2HY92</accession>
<comment type="caution">
    <text evidence="5">The sequence shown here is derived from an EMBL/GenBank/DDBJ whole genome shotgun (WGS) entry which is preliminary data.</text>
</comment>
<dbReference type="PANTHER" id="PTHR43193:SF2">
    <property type="entry name" value="POLYFERREDOXIN PROTEIN FWDF"/>
    <property type="match status" value="1"/>
</dbReference>
<dbReference type="EMBL" id="JAAITB010000011">
    <property type="protein sequence ID" value="NSJ79183.1"/>
    <property type="molecule type" value="Genomic_DNA"/>
</dbReference>
<feature type="domain" description="4Fe-4S ferredoxin-type" evidence="4">
    <location>
        <begin position="38"/>
        <end position="67"/>
    </location>
</feature>
<dbReference type="InterPro" id="IPR007516">
    <property type="entry name" value="Co_F420_Hydgase/DH_bsu_N"/>
</dbReference>
<sequence length="393" mass="45194">MYNQIVKKPDKCYGCGACIEVCPKKCLKLGKDNLGFKKVIMTDENACISCGACSKVCEALNMQKGENIQCLKRYYAQNKDSNVLKRSSSGGVFTALAEYVFRNNGYVWGVQMNGNGKNEFKCASNVENLKSLCGSKYVEVDTALPFSKIKEQVQEGKLVLFSGTPCQVQAVNLFLKNKKYDNLILVDLLCYGVQSPAIWEKYISEVSCNNSKISNVQMRYKEPSWENYAMKIEFDDGTIYKKSRWKDPYLLSYATNLYNRTICMNCEAKKFPRVSDITLGDFWQIDTLPVISKEINIDSGVSIVLAHNEKGNEILKQLDEYLYMHELPKQIFTNMIERFSGCSKKNSNKEQFFKQLKTESFEKTVKDNIDSQTYTWLRFKYLKVKRILKRIKN</sequence>
<evidence type="ECO:0000256" key="2">
    <source>
        <dbReference type="ARBA" id="ARBA00023004"/>
    </source>
</evidence>
<name>A0ABX2HY92_ANAHA</name>
<dbReference type="PROSITE" id="PS00198">
    <property type="entry name" value="4FE4S_FER_1"/>
    <property type="match status" value="2"/>
</dbReference>
<evidence type="ECO:0000259" key="4">
    <source>
        <dbReference type="PROSITE" id="PS51379"/>
    </source>
</evidence>
<dbReference type="InterPro" id="IPR017896">
    <property type="entry name" value="4Fe4S_Fe-S-bd"/>
</dbReference>
<evidence type="ECO:0000313" key="5">
    <source>
        <dbReference type="EMBL" id="NSJ79183.1"/>
    </source>
</evidence>
<dbReference type="Proteomes" id="UP001644750">
    <property type="component" value="Unassembled WGS sequence"/>
</dbReference>